<evidence type="ECO:0000256" key="2">
    <source>
        <dbReference type="ARBA" id="ARBA00023125"/>
    </source>
</evidence>
<dbReference type="GO" id="GO:0003700">
    <property type="term" value="F:DNA-binding transcription factor activity"/>
    <property type="evidence" value="ECO:0007669"/>
    <property type="project" value="TreeGrafter"/>
</dbReference>
<accession>A0A1D8GEQ0</accession>
<dbReference type="InterPro" id="IPR014710">
    <property type="entry name" value="RmlC-like_jellyroll"/>
</dbReference>
<dbReference type="EMBL" id="CP017269">
    <property type="protein sequence ID" value="AOT69350.1"/>
    <property type="molecule type" value="Genomic_DNA"/>
</dbReference>
<evidence type="ECO:0000313" key="6">
    <source>
        <dbReference type="EMBL" id="AOT69350.1"/>
    </source>
</evidence>
<dbReference type="InterPro" id="IPR018490">
    <property type="entry name" value="cNMP-bd_dom_sf"/>
</dbReference>
<dbReference type="Pfam" id="PF13545">
    <property type="entry name" value="HTH_Crp_2"/>
    <property type="match status" value="1"/>
</dbReference>
<dbReference type="Pfam" id="PF00027">
    <property type="entry name" value="cNMP_binding"/>
    <property type="match status" value="1"/>
</dbReference>
<keyword evidence="7" id="KW-1185">Reference proteome</keyword>
<dbReference type="SUPFAM" id="SSF51206">
    <property type="entry name" value="cAMP-binding domain-like"/>
    <property type="match status" value="1"/>
</dbReference>
<dbReference type="GO" id="GO:0005829">
    <property type="term" value="C:cytosol"/>
    <property type="evidence" value="ECO:0007669"/>
    <property type="project" value="TreeGrafter"/>
</dbReference>
<dbReference type="SUPFAM" id="SSF46785">
    <property type="entry name" value="Winged helix' DNA-binding domain"/>
    <property type="match status" value="1"/>
</dbReference>
<keyword evidence="1" id="KW-0805">Transcription regulation</keyword>
<dbReference type="InterPro" id="IPR050397">
    <property type="entry name" value="Env_Response_Regulators"/>
</dbReference>
<evidence type="ECO:0000256" key="1">
    <source>
        <dbReference type="ARBA" id="ARBA00023015"/>
    </source>
</evidence>
<dbReference type="RefSeq" id="WP_069974924.1">
    <property type="nucleotide sequence ID" value="NZ_VENK01000015.1"/>
</dbReference>
<protein>
    <submittedName>
        <fullName evidence="6">Transcriptional regulator</fullName>
    </submittedName>
</protein>
<dbReference type="GO" id="GO:0003677">
    <property type="term" value="F:DNA binding"/>
    <property type="evidence" value="ECO:0007669"/>
    <property type="project" value="UniProtKB-KW"/>
</dbReference>
<dbReference type="InterPro" id="IPR000595">
    <property type="entry name" value="cNMP-bd_dom"/>
</dbReference>
<dbReference type="InterPro" id="IPR012318">
    <property type="entry name" value="HTH_CRP"/>
</dbReference>
<dbReference type="Proteomes" id="UP000095743">
    <property type="component" value="Chromosome"/>
</dbReference>
<dbReference type="KEGG" id="gfe:Gferi_07045"/>
<feature type="domain" description="Cyclic nucleotide-binding" evidence="4">
    <location>
        <begin position="26"/>
        <end position="135"/>
    </location>
</feature>
<dbReference type="PROSITE" id="PS51063">
    <property type="entry name" value="HTH_CRP_2"/>
    <property type="match status" value="1"/>
</dbReference>
<organism evidence="6 7">
    <name type="scientific">Geosporobacter ferrireducens</name>
    <dbReference type="NCBI Taxonomy" id="1424294"/>
    <lineage>
        <taxon>Bacteria</taxon>
        <taxon>Bacillati</taxon>
        <taxon>Bacillota</taxon>
        <taxon>Clostridia</taxon>
        <taxon>Peptostreptococcales</taxon>
        <taxon>Thermotaleaceae</taxon>
        <taxon>Geosporobacter</taxon>
    </lineage>
</organism>
<dbReference type="CDD" id="cd00038">
    <property type="entry name" value="CAP_ED"/>
    <property type="match status" value="1"/>
</dbReference>
<dbReference type="PANTHER" id="PTHR24567:SF26">
    <property type="entry name" value="REGULATORY PROTEIN YEIL"/>
    <property type="match status" value="1"/>
</dbReference>
<keyword evidence="3" id="KW-0804">Transcription</keyword>
<gene>
    <name evidence="6" type="ORF">Gferi_07045</name>
</gene>
<dbReference type="Gene3D" id="2.60.120.10">
    <property type="entry name" value="Jelly Rolls"/>
    <property type="match status" value="1"/>
</dbReference>
<evidence type="ECO:0000256" key="3">
    <source>
        <dbReference type="ARBA" id="ARBA00023163"/>
    </source>
</evidence>
<dbReference type="PROSITE" id="PS50042">
    <property type="entry name" value="CNMP_BINDING_3"/>
    <property type="match status" value="1"/>
</dbReference>
<reference evidence="6 7" key="1">
    <citation type="submission" date="2016-09" db="EMBL/GenBank/DDBJ databases">
        <title>Genomic analysis reveals versatility of anaerobic energy metabolism of Geosporobacter ferrireducens IRF9 of phylum Firmicutes.</title>
        <authorList>
            <person name="Kim S.-J."/>
        </authorList>
    </citation>
    <scope>NUCLEOTIDE SEQUENCE [LARGE SCALE GENOMIC DNA]</scope>
    <source>
        <strain evidence="6 7">IRF9</strain>
    </source>
</reference>
<dbReference type="InterPro" id="IPR036390">
    <property type="entry name" value="WH_DNA-bd_sf"/>
</dbReference>
<dbReference type="InterPro" id="IPR036388">
    <property type="entry name" value="WH-like_DNA-bd_sf"/>
</dbReference>
<proteinExistence type="predicted"/>
<dbReference type="AlphaFoldDB" id="A0A1D8GEQ0"/>
<evidence type="ECO:0000313" key="7">
    <source>
        <dbReference type="Proteomes" id="UP000095743"/>
    </source>
</evidence>
<dbReference type="Gene3D" id="1.10.10.10">
    <property type="entry name" value="Winged helix-like DNA-binding domain superfamily/Winged helix DNA-binding domain"/>
    <property type="match status" value="1"/>
</dbReference>
<evidence type="ECO:0000259" key="5">
    <source>
        <dbReference type="PROSITE" id="PS51063"/>
    </source>
</evidence>
<feature type="domain" description="HTH crp-type" evidence="5">
    <location>
        <begin position="149"/>
        <end position="220"/>
    </location>
</feature>
<dbReference type="SMART" id="SM00100">
    <property type="entry name" value="cNMP"/>
    <property type="match status" value="1"/>
</dbReference>
<name>A0A1D8GEQ0_9FIRM</name>
<dbReference type="PANTHER" id="PTHR24567">
    <property type="entry name" value="CRP FAMILY TRANSCRIPTIONAL REGULATORY PROTEIN"/>
    <property type="match status" value="1"/>
</dbReference>
<dbReference type="OrthoDB" id="581021at2"/>
<sequence>MRKIYNPKLLESYIEKYNLKDICSIEVLKAMELFSYERGEQICTVGEPLDCMFFLVKGKMKVYTTMENAKSLLLRFYNPLSIVGDMEFLSSYKVRCNVESLKESLVIGIKFETLMQYAYDDPKFLRFLNKNIVHKLYTISNMTSMNLLYPVENRFASYLLSVNVDEQDSLYRGEIKTSKLTEVATLLGTSYRHLNRTVQDFIAKGIIIREKGFISIKDIEKLKQLSYGNLYE</sequence>
<keyword evidence="2" id="KW-0238">DNA-binding</keyword>
<dbReference type="STRING" id="1424294.Gferi_07045"/>
<evidence type="ECO:0000259" key="4">
    <source>
        <dbReference type="PROSITE" id="PS50042"/>
    </source>
</evidence>